<dbReference type="PANTHER" id="PTHR30404">
    <property type="entry name" value="N-ACETYLMURAMOYL-L-ALANINE AMIDASE"/>
    <property type="match status" value="1"/>
</dbReference>
<dbReference type="Pfam" id="PF01520">
    <property type="entry name" value="Amidase_3"/>
    <property type="match status" value="1"/>
</dbReference>
<comment type="caution">
    <text evidence="5">The sequence shown here is derived from an EMBL/GenBank/DDBJ whole genome shotgun (WGS) entry which is preliminary data.</text>
</comment>
<dbReference type="Proteomes" id="UP001279553">
    <property type="component" value="Unassembled WGS sequence"/>
</dbReference>
<dbReference type="GO" id="GO:0009253">
    <property type="term" value="P:peptidoglycan catabolic process"/>
    <property type="evidence" value="ECO:0007669"/>
    <property type="project" value="InterPro"/>
</dbReference>
<dbReference type="InterPro" id="IPR002508">
    <property type="entry name" value="MurNAc-LAA_cat"/>
</dbReference>
<name>A0AAW9DUQ4_ACIAO</name>
<feature type="domain" description="MurNAc-LAA" evidence="4">
    <location>
        <begin position="110"/>
        <end position="265"/>
    </location>
</feature>
<evidence type="ECO:0000256" key="1">
    <source>
        <dbReference type="ARBA" id="ARBA00001561"/>
    </source>
</evidence>
<gene>
    <name evidence="5" type="ORF">SIL87_14945</name>
</gene>
<evidence type="ECO:0000259" key="4">
    <source>
        <dbReference type="SMART" id="SM00646"/>
    </source>
</evidence>
<dbReference type="CDD" id="cd02696">
    <property type="entry name" value="MurNAc-LAA"/>
    <property type="match status" value="1"/>
</dbReference>
<comment type="catalytic activity">
    <reaction evidence="1">
        <text>Hydrolyzes the link between N-acetylmuramoyl residues and L-amino acid residues in certain cell-wall glycopeptides.</text>
        <dbReference type="EC" id="3.5.1.28"/>
    </reaction>
</comment>
<dbReference type="EMBL" id="JAWXYB010000018">
    <property type="protein sequence ID" value="MDX5932058.1"/>
    <property type="molecule type" value="Genomic_DNA"/>
</dbReference>
<evidence type="ECO:0000313" key="5">
    <source>
        <dbReference type="EMBL" id="MDX5932058.1"/>
    </source>
</evidence>
<proteinExistence type="predicted"/>
<dbReference type="AlphaFoldDB" id="A0AAW9DUQ4"/>
<dbReference type="GO" id="GO:0008745">
    <property type="term" value="F:N-acetylmuramoyl-L-alanine amidase activity"/>
    <property type="evidence" value="ECO:0007669"/>
    <property type="project" value="UniProtKB-EC"/>
</dbReference>
<dbReference type="EC" id="3.5.1.28" evidence="2"/>
<dbReference type="InterPro" id="IPR050695">
    <property type="entry name" value="N-acetylmuramoyl_amidase_3"/>
</dbReference>
<dbReference type="RefSeq" id="WP_319614908.1">
    <property type="nucleotide sequence ID" value="NZ_JAWXYB010000018.1"/>
</dbReference>
<dbReference type="PANTHER" id="PTHR30404:SF0">
    <property type="entry name" value="N-ACETYLMURAMOYL-L-ALANINE AMIDASE AMIC"/>
    <property type="match status" value="1"/>
</dbReference>
<evidence type="ECO:0000256" key="2">
    <source>
        <dbReference type="ARBA" id="ARBA00011901"/>
    </source>
</evidence>
<dbReference type="SUPFAM" id="SSF53187">
    <property type="entry name" value="Zn-dependent exopeptidases"/>
    <property type="match status" value="1"/>
</dbReference>
<sequence length="278" mass="29993">MIFSRRFVLDAGIRATLSVPLWMQMGLAQAAQRGPGRLPAVRAMPPSSRLVVIDPGHGGRDPGCIGAGNLYEKDIALATAWDFRNALARGGYDVLMTRTSDVFLPLTERVGIAETHKAAVLMSVHANSVAPNTVVRGASVFTFSNTPSDPLAAEIAKTENSVERISNPTFHGVSPQVSRILFSLMDQSTKAQSHLLQSKMVGSLARSVDMLQNPARHATFVVLQSAAIPSVLIETAFLSNPEDEAALRTNAFRMRLARSMKTALDAWFLARKTAVANL</sequence>
<dbReference type="Gene3D" id="3.40.630.40">
    <property type="entry name" value="Zn-dependent exopeptidases"/>
    <property type="match status" value="1"/>
</dbReference>
<keyword evidence="3" id="KW-0378">Hydrolase</keyword>
<dbReference type="SMART" id="SM00646">
    <property type="entry name" value="Ami_3"/>
    <property type="match status" value="1"/>
</dbReference>
<dbReference type="GO" id="GO:0030288">
    <property type="term" value="C:outer membrane-bounded periplasmic space"/>
    <property type="evidence" value="ECO:0007669"/>
    <property type="project" value="TreeGrafter"/>
</dbReference>
<reference evidence="5 6" key="1">
    <citation type="submission" date="2023-11" db="EMBL/GenBank/DDBJ databases">
        <title>MicrobeMod: A computational toolkit for identifying prokaryotic methylation and restriction-modification with nanopore sequencing.</title>
        <authorList>
            <person name="Crits-Christoph A."/>
            <person name="Kang S.C."/>
            <person name="Lee H."/>
            <person name="Ostrov N."/>
        </authorList>
    </citation>
    <scope>NUCLEOTIDE SEQUENCE [LARGE SCALE GENOMIC DNA]</scope>
    <source>
        <strain evidence="5 6">DSMZ 700</strain>
    </source>
</reference>
<organism evidence="5 6">
    <name type="scientific">Acidiphilium acidophilum</name>
    <name type="common">Thiobacillus acidophilus</name>
    <dbReference type="NCBI Taxonomy" id="76588"/>
    <lineage>
        <taxon>Bacteria</taxon>
        <taxon>Pseudomonadati</taxon>
        <taxon>Pseudomonadota</taxon>
        <taxon>Alphaproteobacteria</taxon>
        <taxon>Acetobacterales</taxon>
        <taxon>Acidocellaceae</taxon>
        <taxon>Acidiphilium</taxon>
    </lineage>
</organism>
<evidence type="ECO:0000256" key="3">
    <source>
        <dbReference type="ARBA" id="ARBA00022801"/>
    </source>
</evidence>
<protein>
    <recommendedName>
        <fullName evidence="2">N-acetylmuramoyl-L-alanine amidase</fullName>
        <ecNumber evidence="2">3.5.1.28</ecNumber>
    </recommendedName>
</protein>
<evidence type="ECO:0000313" key="6">
    <source>
        <dbReference type="Proteomes" id="UP001279553"/>
    </source>
</evidence>
<accession>A0AAW9DUQ4</accession>
<keyword evidence="6" id="KW-1185">Reference proteome</keyword>